<accession>A0A317VR02</accession>
<dbReference type="GeneID" id="37048918"/>
<reference evidence="2" key="1">
    <citation type="submission" date="2016-12" db="EMBL/GenBank/DDBJ databases">
        <title>The genomes of Aspergillus section Nigri reveals drivers in fungal speciation.</title>
        <authorList>
            <consortium name="DOE Joint Genome Institute"/>
            <person name="Vesth T.C."/>
            <person name="Nybo J."/>
            <person name="Theobald S."/>
            <person name="Brandl J."/>
            <person name="Frisvad J.C."/>
            <person name="Nielsen K.F."/>
            <person name="Lyhne E.K."/>
            <person name="Kogle M.E."/>
            <person name="Kuo A."/>
            <person name="Riley R."/>
            <person name="Clum A."/>
            <person name="Nolan M."/>
            <person name="Lipzen A."/>
            <person name="Salamov A."/>
            <person name="Henrissat B."/>
            <person name="Wiebenga A."/>
            <person name="De vries R.P."/>
            <person name="Grigoriev I.V."/>
            <person name="Mortensen U.H."/>
            <person name="Andersen M.R."/>
            <person name="Baker S.E."/>
        </authorList>
    </citation>
    <scope>NUCLEOTIDE SEQUENCE</scope>
    <source>
        <strain evidence="2">CBS 122712</strain>
    </source>
</reference>
<gene>
    <name evidence="2" type="ORF">BO83DRAFT_240077</name>
</gene>
<dbReference type="VEuPathDB" id="FungiDB:BO83DRAFT_240077"/>
<protein>
    <submittedName>
        <fullName evidence="2">Uncharacterized protein</fullName>
    </submittedName>
</protein>
<keyword evidence="3" id="KW-1185">Reference proteome</keyword>
<dbReference type="Proteomes" id="UP000246171">
    <property type="component" value="Unassembled WGS sequence"/>
</dbReference>
<name>A0A317VR02_ASPEC</name>
<comment type="caution">
    <text evidence="2">The sequence shown here is derived from an EMBL/GenBank/DDBJ whole genome shotgun (WGS) entry which is preliminary data.</text>
</comment>
<proteinExistence type="predicted"/>
<evidence type="ECO:0000313" key="2">
    <source>
        <dbReference type="EMBL" id="PWY76814.1"/>
    </source>
</evidence>
<feature type="region of interest" description="Disordered" evidence="1">
    <location>
        <begin position="1"/>
        <end position="21"/>
    </location>
</feature>
<dbReference type="AlphaFoldDB" id="A0A317VR02"/>
<evidence type="ECO:0000313" key="3">
    <source>
        <dbReference type="Proteomes" id="UP000246171"/>
    </source>
</evidence>
<dbReference type="EMBL" id="MSFU01000008">
    <property type="protein sequence ID" value="PWY76814.1"/>
    <property type="molecule type" value="Genomic_DNA"/>
</dbReference>
<dbReference type="RefSeq" id="XP_025389804.1">
    <property type="nucleotide sequence ID" value="XM_025526956.1"/>
</dbReference>
<organism evidence="2 3">
    <name type="scientific">Aspergillus eucalypticola (strain CBS 122712 / IBT 29274)</name>
    <dbReference type="NCBI Taxonomy" id="1448314"/>
    <lineage>
        <taxon>Eukaryota</taxon>
        <taxon>Fungi</taxon>
        <taxon>Dikarya</taxon>
        <taxon>Ascomycota</taxon>
        <taxon>Pezizomycotina</taxon>
        <taxon>Eurotiomycetes</taxon>
        <taxon>Eurotiomycetidae</taxon>
        <taxon>Eurotiales</taxon>
        <taxon>Aspergillaceae</taxon>
        <taxon>Aspergillus</taxon>
        <taxon>Aspergillus subgen. Circumdati</taxon>
    </lineage>
</organism>
<sequence length="63" mass="6980">MSISSSVANRCHRHSLASENESGVQVCGRCMCGWHVSMHSCCTWGSTARRRFCLLTVTACHYS</sequence>
<evidence type="ECO:0000256" key="1">
    <source>
        <dbReference type="SAM" id="MobiDB-lite"/>
    </source>
</evidence>